<dbReference type="Gene3D" id="3.30.1520.10">
    <property type="entry name" value="Phox-like domain"/>
    <property type="match status" value="1"/>
</dbReference>
<feature type="domain" description="RING-type" evidence="2">
    <location>
        <begin position="186"/>
        <end position="229"/>
    </location>
</feature>
<dbReference type="GO" id="GO:0006511">
    <property type="term" value="P:ubiquitin-dependent protein catabolic process"/>
    <property type="evidence" value="ECO:0007669"/>
    <property type="project" value="TreeGrafter"/>
</dbReference>
<dbReference type="InterPro" id="IPR051826">
    <property type="entry name" value="E3_ubiquitin-ligase_domain"/>
</dbReference>
<reference evidence="4 5" key="1">
    <citation type="journal article" date="2014" name="Genome Biol. Evol.">
        <title>The secreted proteins of Achlya hypogyna and Thraustotheca clavata identify the ancestral oomycete secretome and reveal gene acquisitions by horizontal gene transfer.</title>
        <authorList>
            <person name="Misner I."/>
            <person name="Blouin N."/>
            <person name="Leonard G."/>
            <person name="Richards T.A."/>
            <person name="Lane C.E."/>
        </authorList>
    </citation>
    <scope>NUCLEOTIDE SEQUENCE [LARGE SCALE GENOMIC DNA]</scope>
    <source>
        <strain evidence="4 5">ATCC 34112</strain>
    </source>
</reference>
<evidence type="ECO:0000313" key="5">
    <source>
        <dbReference type="Proteomes" id="UP000243217"/>
    </source>
</evidence>
<dbReference type="Gene3D" id="3.30.40.10">
    <property type="entry name" value="Zinc/RING finger domain, C3HC4 (zinc finger)"/>
    <property type="match status" value="1"/>
</dbReference>
<keyword evidence="1" id="KW-0479">Metal-binding</keyword>
<dbReference type="InterPro" id="IPR001683">
    <property type="entry name" value="PX_dom"/>
</dbReference>
<dbReference type="SUPFAM" id="SSF64268">
    <property type="entry name" value="PX domain"/>
    <property type="match status" value="1"/>
</dbReference>
<keyword evidence="1" id="KW-0863">Zinc-finger</keyword>
<dbReference type="SUPFAM" id="SSF57850">
    <property type="entry name" value="RING/U-box"/>
    <property type="match status" value="1"/>
</dbReference>
<dbReference type="STRING" id="74557.A0A1W0A8U4"/>
<accession>A0A1W0A8U4</accession>
<name>A0A1W0A8U4_9STRA</name>
<sequence>MKLSSVDSPWRFISKKARIDAFHLSHIPSTPCPNQVVHTSRYIHAGKAFTLYTLLVTCPITNQHWTTHKRYHDFVVFRQQLSAFKSFSNTIMVPVVEKLLSVQFPKKHWFNLTKNNTKSVSERAAHLNNFVWKLMEMRTEMGLYRHLHHLEWPLFNRLYACMEAFLEVPLFLREMQFCQDDLDGDCVICTNPQLVPGVGRVVELPCGHSFHTECIFDWFRRQTTCPLCRANTNRVIALYSPASLPKVAARS</sequence>
<dbReference type="InterPro" id="IPR001841">
    <property type="entry name" value="Znf_RING"/>
</dbReference>
<evidence type="ECO:0000259" key="3">
    <source>
        <dbReference type="PROSITE" id="PS50195"/>
    </source>
</evidence>
<dbReference type="GO" id="GO:0035091">
    <property type="term" value="F:phosphatidylinositol binding"/>
    <property type="evidence" value="ECO:0007669"/>
    <property type="project" value="InterPro"/>
</dbReference>
<keyword evidence="5" id="KW-1185">Reference proteome</keyword>
<evidence type="ECO:0000313" key="4">
    <source>
        <dbReference type="EMBL" id="OQS06648.1"/>
    </source>
</evidence>
<dbReference type="Pfam" id="PF00787">
    <property type="entry name" value="PX"/>
    <property type="match status" value="1"/>
</dbReference>
<evidence type="ECO:0000256" key="1">
    <source>
        <dbReference type="PROSITE-ProRule" id="PRU00175"/>
    </source>
</evidence>
<dbReference type="Proteomes" id="UP000243217">
    <property type="component" value="Unassembled WGS sequence"/>
</dbReference>
<dbReference type="PROSITE" id="PS50089">
    <property type="entry name" value="ZF_RING_2"/>
    <property type="match status" value="1"/>
</dbReference>
<proteinExistence type="predicted"/>
<dbReference type="OrthoDB" id="21204at2759"/>
<dbReference type="PANTHER" id="PTHR22765">
    <property type="entry name" value="RING FINGER AND PROTEASE ASSOCIATED DOMAIN-CONTAINING"/>
    <property type="match status" value="1"/>
</dbReference>
<protein>
    <recommendedName>
        <fullName evidence="6">RING-type domain-containing protein</fullName>
    </recommendedName>
</protein>
<dbReference type="GO" id="GO:0008270">
    <property type="term" value="F:zinc ion binding"/>
    <property type="evidence" value="ECO:0007669"/>
    <property type="project" value="UniProtKB-KW"/>
</dbReference>
<evidence type="ECO:0008006" key="6">
    <source>
        <dbReference type="Google" id="ProtNLM"/>
    </source>
</evidence>
<dbReference type="InterPro" id="IPR036871">
    <property type="entry name" value="PX_dom_sf"/>
</dbReference>
<feature type="domain" description="PX" evidence="3">
    <location>
        <begin position="30"/>
        <end position="172"/>
    </location>
</feature>
<dbReference type="SMART" id="SM00312">
    <property type="entry name" value="PX"/>
    <property type="match status" value="1"/>
</dbReference>
<dbReference type="InterPro" id="IPR013083">
    <property type="entry name" value="Znf_RING/FYVE/PHD"/>
</dbReference>
<evidence type="ECO:0000259" key="2">
    <source>
        <dbReference type="PROSITE" id="PS50089"/>
    </source>
</evidence>
<dbReference type="PROSITE" id="PS50195">
    <property type="entry name" value="PX"/>
    <property type="match status" value="1"/>
</dbReference>
<gene>
    <name evidence="4" type="ORF">THRCLA_01318</name>
</gene>
<dbReference type="CDD" id="cd06093">
    <property type="entry name" value="PX_domain"/>
    <property type="match status" value="1"/>
</dbReference>
<dbReference type="AlphaFoldDB" id="A0A1W0A8U4"/>
<dbReference type="Pfam" id="PF13639">
    <property type="entry name" value="zf-RING_2"/>
    <property type="match status" value="1"/>
</dbReference>
<keyword evidence="1" id="KW-0862">Zinc</keyword>
<dbReference type="EMBL" id="JNBS01000319">
    <property type="protein sequence ID" value="OQS06648.1"/>
    <property type="molecule type" value="Genomic_DNA"/>
</dbReference>
<dbReference type="SMART" id="SM00184">
    <property type="entry name" value="RING"/>
    <property type="match status" value="1"/>
</dbReference>
<comment type="caution">
    <text evidence="4">The sequence shown here is derived from an EMBL/GenBank/DDBJ whole genome shotgun (WGS) entry which is preliminary data.</text>
</comment>
<dbReference type="GO" id="GO:0061630">
    <property type="term" value="F:ubiquitin protein ligase activity"/>
    <property type="evidence" value="ECO:0007669"/>
    <property type="project" value="TreeGrafter"/>
</dbReference>
<organism evidence="4 5">
    <name type="scientific">Thraustotheca clavata</name>
    <dbReference type="NCBI Taxonomy" id="74557"/>
    <lineage>
        <taxon>Eukaryota</taxon>
        <taxon>Sar</taxon>
        <taxon>Stramenopiles</taxon>
        <taxon>Oomycota</taxon>
        <taxon>Saprolegniomycetes</taxon>
        <taxon>Saprolegniales</taxon>
        <taxon>Achlyaceae</taxon>
        <taxon>Thraustotheca</taxon>
    </lineage>
</organism>